<accession>A0ABU6YTJ8</accession>
<keyword evidence="4" id="KW-1185">Reference proteome</keyword>
<evidence type="ECO:0008006" key="5">
    <source>
        <dbReference type="Google" id="ProtNLM"/>
    </source>
</evidence>
<protein>
    <recommendedName>
        <fullName evidence="5">Aminotransferase-like plant mobile domain-containing protein</fullName>
    </recommendedName>
</protein>
<evidence type="ECO:0000313" key="3">
    <source>
        <dbReference type="EMBL" id="MED6211943.1"/>
    </source>
</evidence>
<dbReference type="Proteomes" id="UP001341840">
    <property type="component" value="Unassembled WGS sequence"/>
</dbReference>
<evidence type="ECO:0000256" key="2">
    <source>
        <dbReference type="SAM" id="SignalP"/>
    </source>
</evidence>
<sequence length="286" mass="33089">MEHGGYAWMSCAAYVLDLLQASVLGSKSNEVPHLSARHQVTWMGRRGNNDYSETRLVRYHERLDLLSIDDMSYSLQFKWMPYNAASIISVVPQEFRGAPHGDFFIAVPLIFFRFIETVRGKQSPPRPPLNIDVFHKQSARNDDGWWPDRLAEWFVAWNNKQSAECRSVIDPAVSFHPSRQYFESYNERTRWFLSNPSSFYDPRAVDIPPEAPVGYSDSPVVAWPDVPQDRRQLAMRVRRARQAEQEEPGGDDLSQQPHQDDAPPQRSPQYPDLQYYCPQPFEPTQA</sequence>
<proteinExistence type="predicted"/>
<evidence type="ECO:0000313" key="4">
    <source>
        <dbReference type="Proteomes" id="UP001341840"/>
    </source>
</evidence>
<feature type="region of interest" description="Disordered" evidence="1">
    <location>
        <begin position="235"/>
        <end position="286"/>
    </location>
</feature>
<feature type="signal peptide" evidence="2">
    <location>
        <begin position="1"/>
        <end position="25"/>
    </location>
</feature>
<organism evidence="3 4">
    <name type="scientific">Stylosanthes scabra</name>
    <dbReference type="NCBI Taxonomy" id="79078"/>
    <lineage>
        <taxon>Eukaryota</taxon>
        <taxon>Viridiplantae</taxon>
        <taxon>Streptophyta</taxon>
        <taxon>Embryophyta</taxon>
        <taxon>Tracheophyta</taxon>
        <taxon>Spermatophyta</taxon>
        <taxon>Magnoliopsida</taxon>
        <taxon>eudicotyledons</taxon>
        <taxon>Gunneridae</taxon>
        <taxon>Pentapetalae</taxon>
        <taxon>rosids</taxon>
        <taxon>fabids</taxon>
        <taxon>Fabales</taxon>
        <taxon>Fabaceae</taxon>
        <taxon>Papilionoideae</taxon>
        <taxon>50 kb inversion clade</taxon>
        <taxon>dalbergioids sensu lato</taxon>
        <taxon>Dalbergieae</taxon>
        <taxon>Pterocarpus clade</taxon>
        <taxon>Stylosanthes</taxon>
    </lineage>
</organism>
<evidence type="ECO:0000256" key="1">
    <source>
        <dbReference type="SAM" id="MobiDB-lite"/>
    </source>
</evidence>
<feature type="chain" id="PRO_5047338243" description="Aminotransferase-like plant mobile domain-containing protein" evidence="2">
    <location>
        <begin position="26"/>
        <end position="286"/>
    </location>
</feature>
<keyword evidence="2" id="KW-0732">Signal</keyword>
<reference evidence="3 4" key="1">
    <citation type="journal article" date="2023" name="Plants (Basel)">
        <title>Bridging the Gap: Combining Genomics and Transcriptomics Approaches to Understand Stylosanthes scabra, an Orphan Legume from the Brazilian Caatinga.</title>
        <authorList>
            <person name="Ferreira-Neto J.R.C."/>
            <person name="da Silva M.D."/>
            <person name="Binneck E."/>
            <person name="de Melo N.F."/>
            <person name="da Silva R.H."/>
            <person name="de Melo A.L.T.M."/>
            <person name="Pandolfi V."/>
            <person name="Bustamante F.O."/>
            <person name="Brasileiro-Vidal A.C."/>
            <person name="Benko-Iseppon A.M."/>
        </authorList>
    </citation>
    <scope>NUCLEOTIDE SEQUENCE [LARGE SCALE GENOMIC DNA]</scope>
    <source>
        <tissue evidence="3">Leaves</tissue>
    </source>
</reference>
<name>A0ABU6YTJ8_9FABA</name>
<gene>
    <name evidence="3" type="ORF">PIB30_078410</name>
</gene>
<comment type="caution">
    <text evidence="3">The sequence shown here is derived from an EMBL/GenBank/DDBJ whole genome shotgun (WGS) entry which is preliminary data.</text>
</comment>
<dbReference type="EMBL" id="JASCZI010242738">
    <property type="protein sequence ID" value="MED6211943.1"/>
    <property type="molecule type" value="Genomic_DNA"/>
</dbReference>